<accession>A0AAD6UPU8</accession>
<keyword evidence="2" id="KW-1185">Reference proteome</keyword>
<dbReference type="Proteomes" id="UP001219525">
    <property type="component" value="Unassembled WGS sequence"/>
</dbReference>
<protein>
    <submittedName>
        <fullName evidence="1">Uncharacterized protein</fullName>
    </submittedName>
</protein>
<reference evidence="1" key="1">
    <citation type="submission" date="2023-03" db="EMBL/GenBank/DDBJ databases">
        <title>Massive genome expansion in bonnet fungi (Mycena s.s.) driven by repeated elements and novel gene families across ecological guilds.</title>
        <authorList>
            <consortium name="Lawrence Berkeley National Laboratory"/>
            <person name="Harder C.B."/>
            <person name="Miyauchi S."/>
            <person name="Viragh M."/>
            <person name="Kuo A."/>
            <person name="Thoen E."/>
            <person name="Andreopoulos B."/>
            <person name="Lu D."/>
            <person name="Skrede I."/>
            <person name="Drula E."/>
            <person name="Henrissat B."/>
            <person name="Morin E."/>
            <person name="Kohler A."/>
            <person name="Barry K."/>
            <person name="LaButti K."/>
            <person name="Morin E."/>
            <person name="Salamov A."/>
            <person name="Lipzen A."/>
            <person name="Mereny Z."/>
            <person name="Hegedus B."/>
            <person name="Baldrian P."/>
            <person name="Stursova M."/>
            <person name="Weitz H."/>
            <person name="Taylor A."/>
            <person name="Grigoriev I.V."/>
            <person name="Nagy L.G."/>
            <person name="Martin F."/>
            <person name="Kauserud H."/>
        </authorList>
    </citation>
    <scope>NUCLEOTIDE SEQUENCE</scope>
    <source>
        <strain evidence="1">9144</strain>
    </source>
</reference>
<organism evidence="1 2">
    <name type="scientific">Mycena pura</name>
    <dbReference type="NCBI Taxonomy" id="153505"/>
    <lineage>
        <taxon>Eukaryota</taxon>
        <taxon>Fungi</taxon>
        <taxon>Dikarya</taxon>
        <taxon>Basidiomycota</taxon>
        <taxon>Agaricomycotina</taxon>
        <taxon>Agaricomycetes</taxon>
        <taxon>Agaricomycetidae</taxon>
        <taxon>Agaricales</taxon>
        <taxon>Marasmiineae</taxon>
        <taxon>Mycenaceae</taxon>
        <taxon>Mycena</taxon>
    </lineage>
</organism>
<evidence type="ECO:0000313" key="1">
    <source>
        <dbReference type="EMBL" id="KAJ7191974.1"/>
    </source>
</evidence>
<evidence type="ECO:0000313" key="2">
    <source>
        <dbReference type="Proteomes" id="UP001219525"/>
    </source>
</evidence>
<dbReference type="InterPro" id="IPR040521">
    <property type="entry name" value="KDZ"/>
</dbReference>
<dbReference type="Pfam" id="PF18758">
    <property type="entry name" value="KDZ"/>
    <property type="match status" value="1"/>
</dbReference>
<sequence length="322" mass="36789">MARRRDEREWAEVNASMVPSEIVRWWLRTAESPNLQITEMPNLRITGHLSHRTYEAPKVVRKAPEIVLRQATGLKVMWASSRGCEVARGCWASEVWVATRRYWDAYGGTGRNVGASLWAVQSKHVKGGVPLTMLLNSVVVNSGKFTNESKGQLHQKRVNLLVTGLAARRPYCFILYTRHYSSLVADDPRKHVQEAFEKLYYGERRQYLHRVCCFAAKRDPPHKWPTGVWGSCMCVCSSWGGATTWFGDLQKGERYANVDYVLLSALGGVGVERLVLLYDIACQWKVDLLERAKATVEKTDFSTRLKDFEIQFGLPVWHEDPR</sequence>
<proteinExistence type="predicted"/>
<gene>
    <name evidence="1" type="ORF">GGX14DRAFT_406795</name>
</gene>
<dbReference type="AlphaFoldDB" id="A0AAD6UPU8"/>
<dbReference type="EMBL" id="JARJCW010000126">
    <property type="protein sequence ID" value="KAJ7191974.1"/>
    <property type="molecule type" value="Genomic_DNA"/>
</dbReference>
<name>A0AAD6UPU8_9AGAR</name>
<comment type="caution">
    <text evidence="1">The sequence shown here is derived from an EMBL/GenBank/DDBJ whole genome shotgun (WGS) entry which is preliminary data.</text>
</comment>